<dbReference type="GO" id="GO:0035091">
    <property type="term" value="F:phosphatidylinositol binding"/>
    <property type="evidence" value="ECO:0007669"/>
    <property type="project" value="TreeGrafter"/>
</dbReference>
<dbReference type="InterPro" id="IPR001478">
    <property type="entry name" value="PDZ"/>
</dbReference>
<dbReference type="GO" id="GO:0043296">
    <property type="term" value="C:apical junction complex"/>
    <property type="evidence" value="ECO:0007669"/>
    <property type="project" value="TreeGrafter"/>
</dbReference>
<feature type="domain" description="PDZ" evidence="2">
    <location>
        <begin position="21"/>
        <end position="99"/>
    </location>
</feature>
<feature type="compositionally biased region" description="Polar residues" evidence="1">
    <location>
        <begin position="125"/>
        <end position="135"/>
    </location>
</feature>
<name>A0A0C2C9N8_9BILA</name>
<evidence type="ECO:0000259" key="2">
    <source>
        <dbReference type="PROSITE" id="PS50106"/>
    </source>
</evidence>
<evidence type="ECO:0000313" key="4">
    <source>
        <dbReference type="Proteomes" id="UP000054047"/>
    </source>
</evidence>
<dbReference type="GO" id="GO:0016324">
    <property type="term" value="C:apical plasma membrane"/>
    <property type="evidence" value="ECO:0007669"/>
    <property type="project" value="TreeGrafter"/>
</dbReference>
<dbReference type="InterPro" id="IPR036034">
    <property type="entry name" value="PDZ_sf"/>
</dbReference>
<feature type="region of interest" description="Disordered" evidence="1">
    <location>
        <begin position="103"/>
        <end position="135"/>
    </location>
</feature>
<dbReference type="Proteomes" id="UP000054047">
    <property type="component" value="Unassembled WGS sequence"/>
</dbReference>
<dbReference type="PANTHER" id="PTHR16484">
    <property type="entry name" value="PARTITIONING DEFECTIVE 3 RELATED"/>
    <property type="match status" value="1"/>
</dbReference>
<dbReference type="GO" id="GO:0008104">
    <property type="term" value="P:intracellular protein localization"/>
    <property type="evidence" value="ECO:0007669"/>
    <property type="project" value="TreeGrafter"/>
</dbReference>
<dbReference type="InterPro" id="IPR052213">
    <property type="entry name" value="PAR3"/>
</dbReference>
<dbReference type="SMART" id="SM00228">
    <property type="entry name" value="PDZ"/>
    <property type="match status" value="1"/>
</dbReference>
<protein>
    <submittedName>
        <fullName evidence="3">PDZ/DHR/GLGF domain protein</fullName>
    </submittedName>
</protein>
<dbReference type="GO" id="GO:0005912">
    <property type="term" value="C:adherens junction"/>
    <property type="evidence" value="ECO:0007669"/>
    <property type="project" value="TreeGrafter"/>
</dbReference>
<dbReference type="GO" id="GO:0000226">
    <property type="term" value="P:microtubule cytoskeleton organization"/>
    <property type="evidence" value="ECO:0007669"/>
    <property type="project" value="TreeGrafter"/>
</dbReference>
<dbReference type="GO" id="GO:0051660">
    <property type="term" value="P:establishment of centrosome localization"/>
    <property type="evidence" value="ECO:0007669"/>
    <property type="project" value="TreeGrafter"/>
</dbReference>
<sequence length="180" mass="20024">MATRTNRPRAYLRPALDPENTVMVFPDDDLTPMGIEVTGVQDDPSSTNGRLSAVQILRIEPDGRVGMDGRLKVGDNIIEIDSRPVYQMSIVRARAYLSELQSRSEPSLTIARPPSSFTDPADPLSRNQPTTSSLQNRPILSALQQANTQHIGHTKIVELRKSEFLKIILEENLVPLHSFP</sequence>
<proteinExistence type="predicted"/>
<reference evidence="3 4" key="1">
    <citation type="submission" date="2013-12" db="EMBL/GenBank/DDBJ databases">
        <title>Draft genome of the parsitic nematode Ancylostoma duodenale.</title>
        <authorList>
            <person name="Mitreva M."/>
        </authorList>
    </citation>
    <scope>NUCLEOTIDE SEQUENCE [LARGE SCALE GENOMIC DNA]</scope>
    <source>
        <strain evidence="3 4">Zhejiang</strain>
    </source>
</reference>
<dbReference type="Gene3D" id="2.30.42.10">
    <property type="match status" value="1"/>
</dbReference>
<dbReference type="GO" id="GO:0030010">
    <property type="term" value="P:establishment of cell polarity"/>
    <property type="evidence" value="ECO:0007669"/>
    <property type="project" value="TreeGrafter"/>
</dbReference>
<dbReference type="GO" id="GO:0007155">
    <property type="term" value="P:cell adhesion"/>
    <property type="evidence" value="ECO:0007669"/>
    <property type="project" value="TreeGrafter"/>
</dbReference>
<dbReference type="EMBL" id="KN742230">
    <property type="protein sequence ID" value="KIH53018.1"/>
    <property type="molecule type" value="Genomic_DNA"/>
</dbReference>
<dbReference type="CDD" id="cd00136">
    <property type="entry name" value="PDZ_canonical"/>
    <property type="match status" value="1"/>
</dbReference>
<keyword evidence="4" id="KW-1185">Reference proteome</keyword>
<gene>
    <name evidence="3" type="ORF">ANCDUO_16866</name>
</gene>
<organism evidence="3 4">
    <name type="scientific">Ancylostoma duodenale</name>
    <dbReference type="NCBI Taxonomy" id="51022"/>
    <lineage>
        <taxon>Eukaryota</taxon>
        <taxon>Metazoa</taxon>
        <taxon>Ecdysozoa</taxon>
        <taxon>Nematoda</taxon>
        <taxon>Chromadorea</taxon>
        <taxon>Rhabditida</taxon>
        <taxon>Rhabditina</taxon>
        <taxon>Rhabditomorpha</taxon>
        <taxon>Strongyloidea</taxon>
        <taxon>Ancylostomatidae</taxon>
        <taxon>Ancylostomatinae</taxon>
        <taxon>Ancylostoma</taxon>
    </lineage>
</organism>
<evidence type="ECO:0000256" key="1">
    <source>
        <dbReference type="SAM" id="MobiDB-lite"/>
    </source>
</evidence>
<accession>A0A0C2C9N8</accession>
<dbReference type="GO" id="GO:0005938">
    <property type="term" value="C:cell cortex"/>
    <property type="evidence" value="ECO:0007669"/>
    <property type="project" value="TreeGrafter"/>
</dbReference>
<dbReference type="Pfam" id="PF00595">
    <property type="entry name" value="PDZ"/>
    <property type="match status" value="1"/>
</dbReference>
<dbReference type="OrthoDB" id="6264899at2759"/>
<dbReference type="GO" id="GO:0045197">
    <property type="term" value="P:establishment or maintenance of epithelial cell apical/basal polarity"/>
    <property type="evidence" value="ECO:0007669"/>
    <property type="project" value="TreeGrafter"/>
</dbReference>
<dbReference type="AlphaFoldDB" id="A0A0C2C9N8"/>
<dbReference type="PROSITE" id="PS50106">
    <property type="entry name" value="PDZ"/>
    <property type="match status" value="1"/>
</dbReference>
<dbReference type="PANTHER" id="PTHR16484:SF17">
    <property type="entry name" value="BAZOOKA, ISOFORM B"/>
    <property type="match status" value="1"/>
</dbReference>
<evidence type="ECO:0000313" key="3">
    <source>
        <dbReference type="EMBL" id="KIH53018.1"/>
    </source>
</evidence>
<dbReference type="SUPFAM" id="SSF50156">
    <property type="entry name" value="PDZ domain-like"/>
    <property type="match status" value="1"/>
</dbReference>